<dbReference type="PROSITE" id="PS51186">
    <property type="entry name" value="GNAT"/>
    <property type="match status" value="1"/>
</dbReference>
<evidence type="ECO:0000313" key="5">
    <source>
        <dbReference type="Proteomes" id="UP000033489"/>
    </source>
</evidence>
<reference evidence="4 5" key="1">
    <citation type="submission" date="2015-02" db="EMBL/GenBank/DDBJ databases">
        <title>Evolution of amylase-binding proteins of oral streptococcal species.</title>
        <authorList>
            <person name="Haase E.M."/>
        </authorList>
    </citation>
    <scope>NUCLEOTIDE SEQUENCE [LARGE SCALE GENOMIC DNA]</scope>
    <source>
        <strain evidence="4 5">UC921A</strain>
    </source>
</reference>
<gene>
    <name evidence="4" type="ORF">TZ94_00614</name>
</gene>
<dbReference type="PATRIC" id="fig|28037.216.peg.591"/>
<keyword evidence="2" id="KW-0012">Acyltransferase</keyword>
<evidence type="ECO:0000259" key="3">
    <source>
        <dbReference type="PROSITE" id="PS51186"/>
    </source>
</evidence>
<evidence type="ECO:0000256" key="1">
    <source>
        <dbReference type="ARBA" id="ARBA00022679"/>
    </source>
</evidence>
<protein>
    <submittedName>
        <fullName evidence="4">Acetyltransferase (GNAT) family protein</fullName>
    </submittedName>
</protein>
<dbReference type="InterPro" id="IPR051635">
    <property type="entry name" value="SNAT-like"/>
</dbReference>
<evidence type="ECO:0000256" key="2">
    <source>
        <dbReference type="ARBA" id="ARBA00023315"/>
    </source>
</evidence>
<dbReference type="EMBL" id="JYGT01000007">
    <property type="protein sequence ID" value="KJQ76116.1"/>
    <property type="molecule type" value="Genomic_DNA"/>
</dbReference>
<dbReference type="Proteomes" id="UP000033489">
    <property type="component" value="Unassembled WGS sequence"/>
</dbReference>
<dbReference type="GO" id="GO:0008080">
    <property type="term" value="F:N-acetyltransferase activity"/>
    <property type="evidence" value="ECO:0007669"/>
    <property type="project" value="UniProtKB-ARBA"/>
</dbReference>
<keyword evidence="1 4" id="KW-0808">Transferase</keyword>
<organism evidence="4 5">
    <name type="scientific">Streptococcus infantis</name>
    <dbReference type="NCBI Taxonomy" id="68892"/>
    <lineage>
        <taxon>Bacteria</taxon>
        <taxon>Bacillati</taxon>
        <taxon>Bacillota</taxon>
        <taxon>Bacilli</taxon>
        <taxon>Lactobacillales</taxon>
        <taxon>Streptococcaceae</taxon>
        <taxon>Streptococcus</taxon>
    </lineage>
</organism>
<evidence type="ECO:0000313" key="4">
    <source>
        <dbReference type="EMBL" id="KJQ76116.1"/>
    </source>
</evidence>
<dbReference type="SUPFAM" id="SSF55729">
    <property type="entry name" value="Acyl-CoA N-acyltransferases (Nat)"/>
    <property type="match status" value="1"/>
</dbReference>
<dbReference type="InterPro" id="IPR016181">
    <property type="entry name" value="Acyl_CoA_acyltransferase"/>
</dbReference>
<dbReference type="Pfam" id="PF00583">
    <property type="entry name" value="Acetyltransf_1"/>
    <property type="match status" value="1"/>
</dbReference>
<dbReference type="CDD" id="cd04301">
    <property type="entry name" value="NAT_SF"/>
    <property type="match status" value="1"/>
</dbReference>
<dbReference type="InterPro" id="IPR000182">
    <property type="entry name" value="GNAT_dom"/>
</dbReference>
<dbReference type="PANTHER" id="PTHR10908">
    <property type="entry name" value="SEROTONIN N-ACETYLTRANSFERASE"/>
    <property type="match status" value="1"/>
</dbReference>
<comment type="caution">
    <text evidence="4">The sequence shown here is derived from an EMBL/GenBank/DDBJ whole genome shotgun (WGS) entry which is preliminary data.</text>
</comment>
<feature type="domain" description="N-acetyltransferase" evidence="3">
    <location>
        <begin position="5"/>
        <end position="165"/>
    </location>
</feature>
<dbReference type="OrthoDB" id="2235639at2"/>
<sequence>MEFPIKIREATHSDMEQICLISNCTAGSREITNRKMIEERIRSHADTFLLASLDDVVIAYILGTDLANSSLIRWIEELANVELISDRNYVIADLSVHPDYQRQGFGTLLLAAFKQVVLQQNSPGIYLLCEDELLAYFEMNGFVEQGIIEGERSSEFAFLMHWQNPYYQEEI</sequence>
<name>A0A0F2E2S8_9STRE</name>
<proteinExistence type="predicted"/>
<accession>A0A0F2E2S8</accession>
<dbReference type="Gene3D" id="3.40.630.30">
    <property type="match status" value="1"/>
</dbReference>
<dbReference type="AlphaFoldDB" id="A0A0F2E2S8"/>
<dbReference type="PANTHER" id="PTHR10908:SF0">
    <property type="entry name" value="SEROTONIN N-ACETYLTRANSFERASE"/>
    <property type="match status" value="1"/>
</dbReference>